<evidence type="ECO:0000313" key="2">
    <source>
        <dbReference type="EMBL" id="SLN41202.1"/>
    </source>
</evidence>
<proteinExistence type="predicted"/>
<dbReference type="InterPro" id="IPR016181">
    <property type="entry name" value="Acyl_CoA_acyltransferase"/>
</dbReference>
<organism evidence="2 3">
    <name type="scientific">Aquimixticola soesokkakensis</name>
    <dbReference type="NCBI Taxonomy" id="1519096"/>
    <lineage>
        <taxon>Bacteria</taxon>
        <taxon>Pseudomonadati</taxon>
        <taxon>Pseudomonadota</taxon>
        <taxon>Alphaproteobacteria</taxon>
        <taxon>Rhodobacterales</taxon>
        <taxon>Paracoccaceae</taxon>
        <taxon>Aquimixticola</taxon>
    </lineage>
</organism>
<dbReference type="Proteomes" id="UP000193862">
    <property type="component" value="Unassembled WGS sequence"/>
</dbReference>
<keyword evidence="2" id="KW-0808">Transferase</keyword>
<sequence length="193" mass="20844">MVMDNVLNHVTSTAPQGLAADTQLIIQAERFVLRPPRRSDAGLLAMYAGDKRVAQSTRSIPHPLPPGATEAFIARSLDHGNAKEAWVLDGSAQGLSEVLGVISLKPLDRNQSEVGYWVAPMFWNTGLASEALQAIVAANPQKCKTIFAEVFQDNAASARVVTNAGFTYLGDAEAFCVARGAKVPTWTYLRKFD</sequence>
<dbReference type="Pfam" id="PF13302">
    <property type="entry name" value="Acetyltransf_3"/>
    <property type="match status" value="1"/>
</dbReference>
<accession>A0A1Y5SMJ7</accession>
<keyword evidence="3" id="KW-1185">Reference proteome</keyword>
<evidence type="ECO:0000259" key="1">
    <source>
        <dbReference type="PROSITE" id="PS51186"/>
    </source>
</evidence>
<evidence type="ECO:0000313" key="3">
    <source>
        <dbReference type="Proteomes" id="UP000193862"/>
    </source>
</evidence>
<dbReference type="SUPFAM" id="SSF55729">
    <property type="entry name" value="Acyl-CoA N-acyltransferases (Nat)"/>
    <property type="match status" value="1"/>
</dbReference>
<dbReference type="AlphaFoldDB" id="A0A1Y5SMJ7"/>
<dbReference type="GO" id="GO:0016747">
    <property type="term" value="F:acyltransferase activity, transferring groups other than amino-acyl groups"/>
    <property type="evidence" value="ECO:0007669"/>
    <property type="project" value="InterPro"/>
</dbReference>
<protein>
    <submittedName>
        <fullName evidence="2">Acetyltransferase (GNAT) family protein</fullName>
    </submittedName>
</protein>
<dbReference type="EMBL" id="FWFS01000005">
    <property type="protein sequence ID" value="SLN41202.1"/>
    <property type="molecule type" value="Genomic_DNA"/>
</dbReference>
<reference evidence="2 3" key="1">
    <citation type="submission" date="2017-03" db="EMBL/GenBank/DDBJ databases">
        <authorList>
            <person name="Afonso C.L."/>
            <person name="Miller P.J."/>
            <person name="Scott M.A."/>
            <person name="Spackman E."/>
            <person name="Goraichik I."/>
            <person name="Dimitrov K.M."/>
            <person name="Suarez D.L."/>
            <person name="Swayne D.E."/>
        </authorList>
    </citation>
    <scope>NUCLEOTIDE SEQUENCE [LARGE SCALE GENOMIC DNA]</scope>
    <source>
        <strain evidence="2 3">CECT 8620</strain>
    </source>
</reference>
<gene>
    <name evidence="2" type="ORF">AQS8620_01579</name>
</gene>
<feature type="domain" description="N-acetyltransferase" evidence="1">
    <location>
        <begin position="43"/>
        <end position="193"/>
    </location>
</feature>
<name>A0A1Y5SMJ7_9RHOB</name>
<dbReference type="PROSITE" id="PS51186">
    <property type="entry name" value="GNAT"/>
    <property type="match status" value="1"/>
</dbReference>
<dbReference type="InterPro" id="IPR000182">
    <property type="entry name" value="GNAT_dom"/>
</dbReference>
<dbReference type="Gene3D" id="3.40.630.30">
    <property type="match status" value="1"/>
</dbReference>
<dbReference type="InterPro" id="IPR051531">
    <property type="entry name" value="N-acetyltransferase"/>
</dbReference>
<dbReference type="PANTHER" id="PTHR43792">
    <property type="entry name" value="GNAT FAMILY, PUTATIVE (AFU_ORTHOLOGUE AFUA_3G00765)-RELATED-RELATED"/>
    <property type="match status" value="1"/>
</dbReference>
<dbReference type="OrthoDB" id="9804153at2"/>